<organism evidence="3 4">
    <name type="scientific">Podospora australis</name>
    <dbReference type="NCBI Taxonomy" id="1536484"/>
    <lineage>
        <taxon>Eukaryota</taxon>
        <taxon>Fungi</taxon>
        <taxon>Dikarya</taxon>
        <taxon>Ascomycota</taxon>
        <taxon>Pezizomycotina</taxon>
        <taxon>Sordariomycetes</taxon>
        <taxon>Sordariomycetidae</taxon>
        <taxon>Sordariales</taxon>
        <taxon>Podosporaceae</taxon>
        <taxon>Podospora</taxon>
    </lineage>
</organism>
<feature type="region of interest" description="Disordered" evidence="1">
    <location>
        <begin position="18"/>
        <end position="39"/>
    </location>
</feature>
<feature type="compositionally biased region" description="Basic residues" evidence="1">
    <location>
        <begin position="192"/>
        <end position="213"/>
    </location>
</feature>
<dbReference type="Proteomes" id="UP001302126">
    <property type="component" value="Unassembled WGS sequence"/>
</dbReference>
<feature type="compositionally biased region" description="Polar residues" evidence="1">
    <location>
        <begin position="124"/>
        <end position="133"/>
    </location>
</feature>
<feature type="region of interest" description="Disordered" evidence="1">
    <location>
        <begin position="124"/>
        <end position="213"/>
    </location>
</feature>
<evidence type="ECO:0000256" key="1">
    <source>
        <dbReference type="SAM" id="MobiDB-lite"/>
    </source>
</evidence>
<dbReference type="InterPro" id="IPR000467">
    <property type="entry name" value="G_patch_dom"/>
</dbReference>
<reference evidence="3" key="1">
    <citation type="journal article" date="2023" name="Mol. Phylogenet. Evol.">
        <title>Genome-scale phylogeny and comparative genomics of the fungal order Sordariales.</title>
        <authorList>
            <person name="Hensen N."/>
            <person name="Bonometti L."/>
            <person name="Westerberg I."/>
            <person name="Brannstrom I.O."/>
            <person name="Guillou S."/>
            <person name="Cros-Aarteil S."/>
            <person name="Calhoun S."/>
            <person name="Haridas S."/>
            <person name="Kuo A."/>
            <person name="Mondo S."/>
            <person name="Pangilinan J."/>
            <person name="Riley R."/>
            <person name="LaButti K."/>
            <person name="Andreopoulos B."/>
            <person name="Lipzen A."/>
            <person name="Chen C."/>
            <person name="Yan M."/>
            <person name="Daum C."/>
            <person name="Ng V."/>
            <person name="Clum A."/>
            <person name="Steindorff A."/>
            <person name="Ohm R.A."/>
            <person name="Martin F."/>
            <person name="Silar P."/>
            <person name="Natvig D.O."/>
            <person name="Lalanne C."/>
            <person name="Gautier V."/>
            <person name="Ament-Velasquez S.L."/>
            <person name="Kruys A."/>
            <person name="Hutchinson M.I."/>
            <person name="Powell A.J."/>
            <person name="Barry K."/>
            <person name="Miller A.N."/>
            <person name="Grigoriev I.V."/>
            <person name="Debuchy R."/>
            <person name="Gladieux P."/>
            <person name="Hiltunen Thoren M."/>
            <person name="Johannesson H."/>
        </authorList>
    </citation>
    <scope>NUCLEOTIDE SEQUENCE</scope>
    <source>
        <strain evidence="3">PSN309</strain>
    </source>
</reference>
<evidence type="ECO:0000259" key="2">
    <source>
        <dbReference type="PROSITE" id="PS50174"/>
    </source>
</evidence>
<accession>A0AAN6X224</accession>
<dbReference type="EMBL" id="MU864357">
    <property type="protein sequence ID" value="KAK4191806.1"/>
    <property type="molecule type" value="Genomic_DNA"/>
</dbReference>
<comment type="caution">
    <text evidence="3">The sequence shown here is derived from an EMBL/GenBank/DDBJ whole genome shotgun (WGS) entry which is preliminary data.</text>
</comment>
<sequence length="213" mass="23975">MNASRLLQSQGWRGKGFSLHPTDNSIGLSKPIGISRNTDGRGIGTKTHHTSDQWWLDAFDQKLKGLDTSKKGGVTQTVTSGKLDSASAAVGTGIYGKWTGTNGLYASFVKGGLLEGSVEVEFSSETATPVSGGSESGRGETWREKKLRRRAKKAAKEEERKAKEQRKKEREARKMGEKGTETKEERRIRKEERRKRKEERRRRRERKAEKVKK</sequence>
<reference evidence="3" key="2">
    <citation type="submission" date="2023-05" db="EMBL/GenBank/DDBJ databases">
        <authorList>
            <consortium name="Lawrence Berkeley National Laboratory"/>
            <person name="Steindorff A."/>
            <person name="Hensen N."/>
            <person name="Bonometti L."/>
            <person name="Westerberg I."/>
            <person name="Brannstrom I.O."/>
            <person name="Guillou S."/>
            <person name="Cros-Aarteil S."/>
            <person name="Calhoun S."/>
            <person name="Haridas S."/>
            <person name="Kuo A."/>
            <person name="Mondo S."/>
            <person name="Pangilinan J."/>
            <person name="Riley R."/>
            <person name="Labutti K."/>
            <person name="Andreopoulos B."/>
            <person name="Lipzen A."/>
            <person name="Chen C."/>
            <person name="Yanf M."/>
            <person name="Daum C."/>
            <person name="Ng V."/>
            <person name="Clum A."/>
            <person name="Ohm R."/>
            <person name="Martin F."/>
            <person name="Silar P."/>
            <person name="Natvig D."/>
            <person name="Lalanne C."/>
            <person name="Gautier V."/>
            <person name="Ament-Velasquez S.L."/>
            <person name="Kruys A."/>
            <person name="Hutchinson M.I."/>
            <person name="Powell A.J."/>
            <person name="Barry K."/>
            <person name="Miller A.N."/>
            <person name="Grigoriev I.V."/>
            <person name="Debuchy R."/>
            <person name="Gladieux P."/>
            <person name="Thoren M.H."/>
            <person name="Johannesson H."/>
        </authorList>
    </citation>
    <scope>NUCLEOTIDE SEQUENCE</scope>
    <source>
        <strain evidence="3">PSN309</strain>
    </source>
</reference>
<keyword evidence="4" id="KW-1185">Reference proteome</keyword>
<dbReference type="GO" id="GO:0003676">
    <property type="term" value="F:nucleic acid binding"/>
    <property type="evidence" value="ECO:0007669"/>
    <property type="project" value="InterPro"/>
</dbReference>
<dbReference type="PROSITE" id="PS50174">
    <property type="entry name" value="G_PATCH"/>
    <property type="match status" value="1"/>
</dbReference>
<dbReference type="AlphaFoldDB" id="A0AAN6X224"/>
<name>A0AAN6X224_9PEZI</name>
<evidence type="ECO:0000313" key="3">
    <source>
        <dbReference type="EMBL" id="KAK4191806.1"/>
    </source>
</evidence>
<proteinExistence type="predicted"/>
<feature type="compositionally biased region" description="Basic and acidic residues" evidence="1">
    <location>
        <begin position="154"/>
        <end position="191"/>
    </location>
</feature>
<gene>
    <name evidence="3" type="ORF">QBC35DRAFT_277903</name>
</gene>
<evidence type="ECO:0000313" key="4">
    <source>
        <dbReference type="Proteomes" id="UP001302126"/>
    </source>
</evidence>
<protein>
    <recommendedName>
        <fullName evidence="2">G-patch domain-containing protein</fullName>
    </recommendedName>
</protein>
<feature type="domain" description="G-patch" evidence="2">
    <location>
        <begin position="1"/>
        <end position="48"/>
    </location>
</feature>